<evidence type="ECO:0000313" key="13">
    <source>
        <dbReference type="Proteomes" id="UP000621436"/>
    </source>
</evidence>
<feature type="transmembrane region" description="Helical" evidence="11">
    <location>
        <begin position="12"/>
        <end position="33"/>
    </location>
</feature>
<dbReference type="GO" id="GO:0015648">
    <property type="term" value="F:lipid-linked peptidoglycan transporter activity"/>
    <property type="evidence" value="ECO:0007669"/>
    <property type="project" value="TreeGrafter"/>
</dbReference>
<dbReference type="GO" id="GO:0032153">
    <property type="term" value="C:cell division site"/>
    <property type="evidence" value="ECO:0007669"/>
    <property type="project" value="TreeGrafter"/>
</dbReference>
<dbReference type="InterPro" id="IPR001182">
    <property type="entry name" value="FtsW/RodA"/>
</dbReference>
<keyword evidence="7 11" id="KW-0573">Peptidoglycan synthesis</keyword>
<feature type="transmembrane region" description="Helical" evidence="11">
    <location>
        <begin position="109"/>
        <end position="127"/>
    </location>
</feature>
<feature type="transmembrane region" description="Helical" evidence="11">
    <location>
        <begin position="310"/>
        <end position="328"/>
    </location>
</feature>
<comment type="similarity">
    <text evidence="11">Belongs to the SEDS family. MrdB/RodA subfamily.</text>
</comment>
<dbReference type="GO" id="GO:0071555">
    <property type="term" value="P:cell wall organization"/>
    <property type="evidence" value="ECO:0007669"/>
    <property type="project" value="UniProtKB-KW"/>
</dbReference>
<name>A0A931AW99_9FIRM</name>
<reference evidence="12" key="1">
    <citation type="submission" date="2020-11" db="EMBL/GenBank/DDBJ databases">
        <title>Halonatronomonas betainensis gen. nov., sp. nov. a novel haloalkaliphilic representative of the family Halanaerobiacae capable of betaine degradation.</title>
        <authorList>
            <person name="Boltyanskaya Y."/>
            <person name="Kevbrin V."/>
            <person name="Detkova E."/>
            <person name="Grouzdev D.S."/>
            <person name="Koziaeva V."/>
            <person name="Zhilina T."/>
        </authorList>
    </citation>
    <scope>NUCLEOTIDE SEQUENCE</scope>
    <source>
        <strain evidence="12">Z-7014</strain>
    </source>
</reference>
<evidence type="ECO:0000256" key="2">
    <source>
        <dbReference type="ARBA" id="ARBA00022475"/>
    </source>
</evidence>
<dbReference type="PROSITE" id="PS00428">
    <property type="entry name" value="FTSW_RODA_SPOVE"/>
    <property type="match status" value="1"/>
</dbReference>
<feature type="transmembrane region" description="Helical" evidence="11">
    <location>
        <begin position="45"/>
        <end position="65"/>
    </location>
</feature>
<dbReference type="Proteomes" id="UP000621436">
    <property type="component" value="Unassembled WGS sequence"/>
</dbReference>
<keyword evidence="2 11" id="KW-1003">Cell membrane</keyword>
<dbReference type="RefSeq" id="WP_270452704.1">
    <property type="nucleotide sequence ID" value="NZ_JADPIE010000001.1"/>
</dbReference>
<evidence type="ECO:0000256" key="3">
    <source>
        <dbReference type="ARBA" id="ARBA00022676"/>
    </source>
</evidence>
<comment type="pathway">
    <text evidence="11">Cell wall biogenesis; peptidoglycan biosynthesis.</text>
</comment>
<keyword evidence="9 11" id="KW-0472">Membrane</keyword>
<dbReference type="AlphaFoldDB" id="A0A931AW99"/>
<dbReference type="EC" id="2.4.99.28" evidence="11"/>
<keyword evidence="10 11" id="KW-0961">Cell wall biogenesis/degradation</keyword>
<feature type="transmembrane region" description="Helical" evidence="11">
    <location>
        <begin position="162"/>
        <end position="177"/>
    </location>
</feature>
<dbReference type="Pfam" id="PF01098">
    <property type="entry name" value="FTSW_RODA_SPOVE"/>
    <property type="match status" value="1"/>
</dbReference>
<feature type="transmembrane region" description="Helical" evidence="11">
    <location>
        <begin position="272"/>
        <end position="298"/>
    </location>
</feature>
<dbReference type="HAMAP" id="MF_02079">
    <property type="entry name" value="PGT_RodA"/>
    <property type="match status" value="1"/>
</dbReference>
<feature type="transmembrane region" description="Helical" evidence="11">
    <location>
        <begin position="184"/>
        <end position="205"/>
    </location>
</feature>
<evidence type="ECO:0000256" key="9">
    <source>
        <dbReference type="ARBA" id="ARBA00023136"/>
    </source>
</evidence>
<sequence>MHWNKKLLKHINIYIPILVLSLIIIGLFVISSATGMADGNHQPFIRTQIAATVLGIVFIILLLFLDYRIFKDYDIIIYALTIIMLGFIFILGITVSGGRRWLSIGPVNFQPSEVSKIFMILFLASYLDRNRNKLNTLKDLFKSLLFIFPPFILIVLQNDLGTALVLMFIFVVMYYAAGGKLKHILLVFGGGFLIVVLIITSHVIFETPLPFLQQYQLNRLIAFVNPNIDPFGIGYNIIQSKIAVGSGLLTGRGFLSGPQTQLNFLPEKHTDFIFAVLGEEFGFIGVAVVLIIYLLLLLQILKVAARAKDGFGQLIAIGVMGLFLFHVLENVGMVLGIMPITGIPLPFISYGGSSMVISLISIGLVININMRRKKIIF</sequence>
<comment type="catalytic activity">
    <reaction evidence="11">
        <text>[GlcNAc-(1-&gt;4)-Mur2Ac(oyl-L-Ala-gamma-D-Glu-L-Lys-D-Ala-D-Ala)](n)-di-trans,octa-cis-undecaprenyl diphosphate + beta-D-GlcNAc-(1-&gt;4)-Mur2Ac(oyl-L-Ala-gamma-D-Glu-L-Lys-D-Ala-D-Ala)-di-trans,octa-cis-undecaprenyl diphosphate = [GlcNAc-(1-&gt;4)-Mur2Ac(oyl-L-Ala-gamma-D-Glu-L-Lys-D-Ala-D-Ala)](n+1)-di-trans,octa-cis-undecaprenyl diphosphate + di-trans,octa-cis-undecaprenyl diphosphate + H(+)</text>
        <dbReference type="Rhea" id="RHEA:23708"/>
        <dbReference type="Rhea" id="RHEA-COMP:9602"/>
        <dbReference type="Rhea" id="RHEA-COMP:9603"/>
        <dbReference type="ChEBI" id="CHEBI:15378"/>
        <dbReference type="ChEBI" id="CHEBI:58405"/>
        <dbReference type="ChEBI" id="CHEBI:60033"/>
        <dbReference type="ChEBI" id="CHEBI:78435"/>
        <dbReference type="EC" id="2.4.99.28"/>
    </reaction>
</comment>
<evidence type="ECO:0000256" key="5">
    <source>
        <dbReference type="ARBA" id="ARBA00022692"/>
    </source>
</evidence>
<keyword evidence="3 11" id="KW-0328">Glycosyltransferase</keyword>
<dbReference type="GO" id="GO:0051301">
    <property type="term" value="P:cell division"/>
    <property type="evidence" value="ECO:0007669"/>
    <property type="project" value="InterPro"/>
</dbReference>
<dbReference type="GO" id="GO:0009252">
    <property type="term" value="P:peptidoglycan biosynthetic process"/>
    <property type="evidence" value="ECO:0007669"/>
    <property type="project" value="UniProtKB-UniRule"/>
</dbReference>
<feature type="transmembrane region" description="Helical" evidence="11">
    <location>
        <begin position="139"/>
        <end position="156"/>
    </location>
</feature>
<dbReference type="GO" id="GO:0005886">
    <property type="term" value="C:plasma membrane"/>
    <property type="evidence" value="ECO:0007669"/>
    <property type="project" value="UniProtKB-SubCell"/>
</dbReference>
<evidence type="ECO:0000256" key="8">
    <source>
        <dbReference type="ARBA" id="ARBA00022989"/>
    </source>
</evidence>
<keyword evidence="8 11" id="KW-1133">Transmembrane helix</keyword>
<dbReference type="EMBL" id="JADPIE010000001">
    <property type="protein sequence ID" value="MBF8435968.1"/>
    <property type="molecule type" value="Genomic_DNA"/>
</dbReference>
<dbReference type="PANTHER" id="PTHR30474:SF1">
    <property type="entry name" value="PEPTIDOGLYCAN GLYCOSYLTRANSFERASE MRDB"/>
    <property type="match status" value="1"/>
</dbReference>
<dbReference type="PANTHER" id="PTHR30474">
    <property type="entry name" value="CELL CYCLE PROTEIN"/>
    <property type="match status" value="1"/>
</dbReference>
<evidence type="ECO:0000256" key="10">
    <source>
        <dbReference type="ARBA" id="ARBA00023316"/>
    </source>
</evidence>
<comment type="function">
    <text evidence="11">Peptidoglycan polymerase that is essential for cell wall elongation.</text>
</comment>
<dbReference type="GO" id="GO:0008955">
    <property type="term" value="F:peptidoglycan glycosyltransferase activity"/>
    <property type="evidence" value="ECO:0007669"/>
    <property type="project" value="UniProtKB-UniRule"/>
</dbReference>
<keyword evidence="13" id="KW-1185">Reference proteome</keyword>
<keyword evidence="4 11" id="KW-0808">Transferase</keyword>
<evidence type="ECO:0000256" key="6">
    <source>
        <dbReference type="ARBA" id="ARBA00022960"/>
    </source>
</evidence>
<dbReference type="InterPro" id="IPR018365">
    <property type="entry name" value="Cell_cycle_FtsW-rel_CS"/>
</dbReference>
<organism evidence="12 13">
    <name type="scientific">Halonatronomonas betaini</name>
    <dbReference type="NCBI Taxonomy" id="2778430"/>
    <lineage>
        <taxon>Bacteria</taxon>
        <taxon>Bacillati</taxon>
        <taxon>Bacillota</taxon>
        <taxon>Clostridia</taxon>
        <taxon>Halanaerobiales</taxon>
        <taxon>Halarsenatibacteraceae</taxon>
        <taxon>Halonatronomonas</taxon>
    </lineage>
</organism>
<evidence type="ECO:0000256" key="1">
    <source>
        <dbReference type="ARBA" id="ARBA00004141"/>
    </source>
</evidence>
<keyword evidence="6 11" id="KW-0133">Cell shape</keyword>
<protein>
    <recommendedName>
        <fullName evidence="11">Peptidoglycan glycosyltransferase RodA</fullName>
        <shortName evidence="11">PGT</shortName>
        <ecNumber evidence="11">2.4.99.28</ecNumber>
    </recommendedName>
    <alternativeName>
        <fullName evidence="11">Cell elongation protein RodA</fullName>
    </alternativeName>
    <alternativeName>
        <fullName evidence="11">Cell wall polymerase</fullName>
    </alternativeName>
    <alternativeName>
        <fullName evidence="11">Peptidoglycan polymerase</fullName>
        <shortName evidence="11">PG polymerase</shortName>
    </alternativeName>
</protein>
<evidence type="ECO:0000256" key="11">
    <source>
        <dbReference type="HAMAP-Rule" id="MF_02079"/>
    </source>
</evidence>
<evidence type="ECO:0000256" key="4">
    <source>
        <dbReference type="ARBA" id="ARBA00022679"/>
    </source>
</evidence>
<comment type="caution">
    <text evidence="12">The sequence shown here is derived from an EMBL/GenBank/DDBJ whole genome shotgun (WGS) entry which is preliminary data.</text>
</comment>
<accession>A0A931AW99</accession>
<dbReference type="InterPro" id="IPR011923">
    <property type="entry name" value="RodA/MrdB"/>
</dbReference>
<evidence type="ECO:0000256" key="7">
    <source>
        <dbReference type="ARBA" id="ARBA00022984"/>
    </source>
</evidence>
<dbReference type="GO" id="GO:0008360">
    <property type="term" value="P:regulation of cell shape"/>
    <property type="evidence" value="ECO:0007669"/>
    <property type="project" value="UniProtKB-KW"/>
</dbReference>
<gene>
    <name evidence="11 12" type="primary">rodA</name>
    <name evidence="12" type="ORF">I0Q91_02645</name>
</gene>
<dbReference type="NCBIfam" id="TIGR02210">
    <property type="entry name" value="rodA_shape"/>
    <property type="match status" value="1"/>
</dbReference>
<feature type="transmembrane region" description="Helical" evidence="11">
    <location>
        <begin position="348"/>
        <end position="368"/>
    </location>
</feature>
<keyword evidence="5 11" id="KW-0812">Transmembrane</keyword>
<feature type="transmembrane region" description="Helical" evidence="11">
    <location>
        <begin position="77"/>
        <end position="97"/>
    </location>
</feature>
<proteinExistence type="inferred from homology"/>
<comment type="subcellular location">
    <subcellularLocation>
        <location evidence="11">Cell membrane</location>
        <topology evidence="11">Multi-pass membrane protein</topology>
    </subcellularLocation>
    <subcellularLocation>
        <location evidence="1">Membrane</location>
        <topology evidence="1">Multi-pass membrane protein</topology>
    </subcellularLocation>
</comment>
<evidence type="ECO:0000313" key="12">
    <source>
        <dbReference type="EMBL" id="MBF8435968.1"/>
    </source>
</evidence>